<organism evidence="3">
    <name type="scientific">Schistosoma curassoni</name>
    <dbReference type="NCBI Taxonomy" id="6186"/>
    <lineage>
        <taxon>Eukaryota</taxon>
        <taxon>Metazoa</taxon>
        <taxon>Spiralia</taxon>
        <taxon>Lophotrochozoa</taxon>
        <taxon>Platyhelminthes</taxon>
        <taxon>Trematoda</taxon>
        <taxon>Digenea</taxon>
        <taxon>Strigeidida</taxon>
        <taxon>Schistosomatoidea</taxon>
        <taxon>Schistosomatidae</taxon>
        <taxon>Schistosoma</taxon>
    </lineage>
</organism>
<reference evidence="1 2" key="2">
    <citation type="submission" date="2018-11" db="EMBL/GenBank/DDBJ databases">
        <authorList>
            <consortium name="Pathogen Informatics"/>
        </authorList>
    </citation>
    <scope>NUCLEOTIDE SEQUENCE [LARGE SCALE GENOMIC DNA]</scope>
    <source>
        <strain evidence="1">Dakar</strain>
        <strain evidence="2">Dakar, Senegal</strain>
    </source>
</reference>
<protein>
    <submittedName>
        <fullName evidence="1 3">Uncharacterized protein</fullName>
    </submittedName>
</protein>
<sequence length="32" mass="3836">MTFNAYHIIFINLSIWHWISNNISETIFLPSI</sequence>
<gene>
    <name evidence="1" type="ORF">SCUD_LOCUS5500</name>
</gene>
<proteinExistence type="predicted"/>
<dbReference type="Proteomes" id="UP000279833">
    <property type="component" value="Unassembled WGS sequence"/>
</dbReference>
<dbReference type="AlphaFoldDB" id="A0A183JS11"/>
<evidence type="ECO:0000313" key="2">
    <source>
        <dbReference type="Proteomes" id="UP000279833"/>
    </source>
</evidence>
<dbReference type="WBParaSite" id="SCUD_0000550001-mRNA-1">
    <property type="protein sequence ID" value="SCUD_0000550001-mRNA-1"/>
    <property type="gene ID" value="SCUD_0000550001"/>
</dbReference>
<reference evidence="3" key="1">
    <citation type="submission" date="2016-06" db="UniProtKB">
        <authorList>
            <consortium name="WormBaseParasite"/>
        </authorList>
    </citation>
    <scope>IDENTIFICATION</scope>
</reference>
<evidence type="ECO:0000313" key="1">
    <source>
        <dbReference type="EMBL" id="VDO96207.1"/>
    </source>
</evidence>
<keyword evidence="2" id="KW-1185">Reference proteome</keyword>
<accession>A0A183JS11</accession>
<evidence type="ECO:0000313" key="3">
    <source>
        <dbReference type="WBParaSite" id="SCUD_0000550001-mRNA-1"/>
    </source>
</evidence>
<name>A0A183JS11_9TREM</name>
<dbReference type="EMBL" id="UZAK01009162">
    <property type="protein sequence ID" value="VDO96207.1"/>
    <property type="molecule type" value="Genomic_DNA"/>
</dbReference>